<comment type="caution">
    <text evidence="2">The sequence shown here is derived from an EMBL/GenBank/DDBJ whole genome shotgun (WGS) entry which is preliminary data.</text>
</comment>
<reference evidence="2" key="2">
    <citation type="submission" date="2020-05" db="EMBL/GenBank/DDBJ databases">
        <authorList>
            <person name="Kim H.-S."/>
            <person name="Proctor R.H."/>
            <person name="Brown D.W."/>
        </authorList>
    </citation>
    <scope>NUCLEOTIDE SEQUENCE</scope>
    <source>
        <strain evidence="2">NRRL 22465</strain>
    </source>
</reference>
<dbReference type="Proteomes" id="UP000635477">
    <property type="component" value="Unassembled WGS sequence"/>
</dbReference>
<evidence type="ECO:0000313" key="3">
    <source>
        <dbReference type="Proteomes" id="UP000635477"/>
    </source>
</evidence>
<dbReference type="AlphaFoldDB" id="A0A8H4XIG2"/>
<keyword evidence="3" id="KW-1185">Reference proteome</keyword>
<evidence type="ECO:0000313" key="2">
    <source>
        <dbReference type="EMBL" id="KAF4976555.1"/>
    </source>
</evidence>
<feature type="region of interest" description="Disordered" evidence="1">
    <location>
        <begin position="1"/>
        <end position="58"/>
    </location>
</feature>
<dbReference type="EMBL" id="JABEYC010000522">
    <property type="protein sequence ID" value="KAF4976555.1"/>
    <property type="molecule type" value="Genomic_DNA"/>
</dbReference>
<name>A0A8H4XIG2_9HYPO</name>
<proteinExistence type="predicted"/>
<accession>A0A8H4XIG2</accession>
<evidence type="ECO:0000256" key="1">
    <source>
        <dbReference type="SAM" id="MobiDB-lite"/>
    </source>
</evidence>
<reference evidence="2" key="1">
    <citation type="journal article" date="2020" name="BMC Genomics">
        <title>Correction to: Identification and distribution of gene clusters required for synthesis of sphingolipid metabolism inhibitors in diverse species of the filamentous fungus Fusarium.</title>
        <authorList>
            <person name="Kim H.S."/>
            <person name="Lohmar J.M."/>
            <person name="Busman M."/>
            <person name="Brown D.W."/>
            <person name="Naumann T.A."/>
            <person name="Divon H.H."/>
            <person name="Lysoe E."/>
            <person name="Uhlig S."/>
            <person name="Proctor R.H."/>
        </authorList>
    </citation>
    <scope>NUCLEOTIDE SEQUENCE</scope>
    <source>
        <strain evidence="2">NRRL 22465</strain>
    </source>
</reference>
<protein>
    <submittedName>
        <fullName evidence="2">Uncharacterized protein</fullName>
    </submittedName>
</protein>
<gene>
    <name evidence="2" type="ORF">FZEAL_6789</name>
</gene>
<organism evidence="2 3">
    <name type="scientific">Fusarium zealandicum</name>
    <dbReference type="NCBI Taxonomy" id="1053134"/>
    <lineage>
        <taxon>Eukaryota</taxon>
        <taxon>Fungi</taxon>
        <taxon>Dikarya</taxon>
        <taxon>Ascomycota</taxon>
        <taxon>Pezizomycotina</taxon>
        <taxon>Sordariomycetes</taxon>
        <taxon>Hypocreomycetidae</taxon>
        <taxon>Hypocreales</taxon>
        <taxon>Nectriaceae</taxon>
        <taxon>Fusarium</taxon>
        <taxon>Fusarium staphyleae species complex</taxon>
    </lineage>
</organism>
<sequence length="258" mass="27395">MHSAVPASAHCLTDQSIPPPTPSRPSVHHRHPPADCGSRPGSAAGFPHQPRGPWSSDSRLIVNGMDGNWGWEPPVGTAPHLTSLSSCGCTNDAAGLAYITSSTSDGYSVPDDTVPRPHPVPPDEICAPCRPLKSAGARFGQAGCGQVTKRWNGTPETPGTTWHWALRSGRAWSNAVSASRCVSDTTAHTFQPRVNKVSPMVSPSRRPSWPALGHSGDTVHKFRLDTVPPPETLPSRGKGALVACHEDYTVAHARPDEL</sequence>